<dbReference type="EnsemblMetazoa" id="XM_020006069.1">
    <property type="protein sequence ID" value="XP_019861628.1"/>
    <property type="gene ID" value="LOC109590139"/>
</dbReference>
<evidence type="ECO:0000313" key="1">
    <source>
        <dbReference type="EnsemblMetazoa" id="XP_019861628.1"/>
    </source>
</evidence>
<dbReference type="Proteomes" id="UP000007879">
    <property type="component" value="Unassembled WGS sequence"/>
</dbReference>
<sequence length="144" mass="16213">MKIPLPDTVTGRYTHTVSSFVLDPNHVFLIIVGGVVKAEQKHVGGVMISIGTPVTDPNITIVVELVFNDGQWSVGPVLDSFNIPLLYELILKERRKELIGMNEYMTDKEKELQVINEFLRHDLQVSRINNQSLQEALLETQSLS</sequence>
<organism evidence="1 2">
    <name type="scientific">Amphimedon queenslandica</name>
    <name type="common">Sponge</name>
    <dbReference type="NCBI Taxonomy" id="400682"/>
    <lineage>
        <taxon>Eukaryota</taxon>
        <taxon>Metazoa</taxon>
        <taxon>Porifera</taxon>
        <taxon>Demospongiae</taxon>
        <taxon>Heteroscleromorpha</taxon>
        <taxon>Haplosclerida</taxon>
        <taxon>Niphatidae</taxon>
        <taxon>Amphimedon</taxon>
    </lineage>
</organism>
<name>A0AAN0JXI6_AMPQE</name>
<dbReference type="KEGG" id="aqu:109590139"/>
<dbReference type="AlphaFoldDB" id="A0AAN0JXI6"/>
<dbReference type="GeneID" id="109590139"/>
<keyword evidence="2" id="KW-1185">Reference proteome</keyword>
<reference evidence="2" key="1">
    <citation type="journal article" date="2010" name="Nature">
        <title>The Amphimedon queenslandica genome and the evolution of animal complexity.</title>
        <authorList>
            <person name="Srivastava M."/>
            <person name="Simakov O."/>
            <person name="Chapman J."/>
            <person name="Fahey B."/>
            <person name="Gauthier M.E."/>
            <person name="Mitros T."/>
            <person name="Richards G.S."/>
            <person name="Conaco C."/>
            <person name="Dacre M."/>
            <person name="Hellsten U."/>
            <person name="Larroux C."/>
            <person name="Putnam N.H."/>
            <person name="Stanke M."/>
            <person name="Adamska M."/>
            <person name="Darling A."/>
            <person name="Degnan S.M."/>
            <person name="Oakley T.H."/>
            <person name="Plachetzki D.C."/>
            <person name="Zhai Y."/>
            <person name="Adamski M."/>
            <person name="Calcino A."/>
            <person name="Cummins S.F."/>
            <person name="Goodstein D.M."/>
            <person name="Harris C."/>
            <person name="Jackson D.J."/>
            <person name="Leys S.P."/>
            <person name="Shu S."/>
            <person name="Woodcroft B.J."/>
            <person name="Vervoort M."/>
            <person name="Kosik K.S."/>
            <person name="Manning G."/>
            <person name="Degnan B.M."/>
            <person name="Rokhsar D.S."/>
        </authorList>
    </citation>
    <scope>NUCLEOTIDE SEQUENCE [LARGE SCALE GENOMIC DNA]</scope>
</reference>
<accession>A0AAN0JXI6</accession>
<reference evidence="1" key="2">
    <citation type="submission" date="2024-06" db="UniProtKB">
        <authorList>
            <consortium name="EnsemblMetazoa"/>
        </authorList>
    </citation>
    <scope>IDENTIFICATION</scope>
</reference>
<dbReference type="RefSeq" id="XP_019861628.1">
    <property type="nucleotide sequence ID" value="XM_020006069.1"/>
</dbReference>
<proteinExistence type="predicted"/>
<evidence type="ECO:0000313" key="2">
    <source>
        <dbReference type="Proteomes" id="UP000007879"/>
    </source>
</evidence>
<protein>
    <submittedName>
        <fullName evidence="1">Uncharacterized protein</fullName>
    </submittedName>
</protein>